<protein>
    <submittedName>
        <fullName evidence="1">Uncharacterized protein</fullName>
    </submittedName>
</protein>
<organism evidence="1 2">
    <name type="scientific">Gossypium stocksii</name>
    <dbReference type="NCBI Taxonomy" id="47602"/>
    <lineage>
        <taxon>Eukaryota</taxon>
        <taxon>Viridiplantae</taxon>
        <taxon>Streptophyta</taxon>
        <taxon>Embryophyta</taxon>
        <taxon>Tracheophyta</taxon>
        <taxon>Spermatophyta</taxon>
        <taxon>Magnoliopsida</taxon>
        <taxon>eudicotyledons</taxon>
        <taxon>Gunneridae</taxon>
        <taxon>Pentapetalae</taxon>
        <taxon>rosids</taxon>
        <taxon>malvids</taxon>
        <taxon>Malvales</taxon>
        <taxon>Malvaceae</taxon>
        <taxon>Malvoideae</taxon>
        <taxon>Gossypium</taxon>
    </lineage>
</organism>
<proteinExistence type="predicted"/>
<dbReference type="Proteomes" id="UP000828251">
    <property type="component" value="Unassembled WGS sequence"/>
</dbReference>
<name>A0A9D3VT06_9ROSI</name>
<comment type="caution">
    <text evidence="1">The sequence shown here is derived from an EMBL/GenBank/DDBJ whole genome shotgun (WGS) entry which is preliminary data.</text>
</comment>
<accession>A0A9D3VT06</accession>
<dbReference type="AlphaFoldDB" id="A0A9D3VT06"/>
<dbReference type="OrthoDB" id="779804at2759"/>
<dbReference type="EMBL" id="JAIQCV010000006">
    <property type="protein sequence ID" value="KAH1092225.1"/>
    <property type="molecule type" value="Genomic_DNA"/>
</dbReference>
<sequence>MKLMREQMAAQNAQFEQQQTFQQELMKQNEKLKGKTCMSELTSTQRQKILKERHVEHFKEKSTRRSSSKDRCAFHNDMGHKTEDCFTLKDAIEEAVRKGRLIKFMYRGISYQGQSLHSDPKGQQKVKDGNDLMVVTVTIAGFGVRRILVDSGSTVEEQALSKASPPYGFANHPIEVKGSITLPFTLEDDEHTTTEYVQFFAVDHPMAYNAIFIHLIMRTTKMVVAKFCMKIKFSTRTGIRLNGLTNGGRA</sequence>
<evidence type="ECO:0000313" key="1">
    <source>
        <dbReference type="EMBL" id="KAH1092225.1"/>
    </source>
</evidence>
<keyword evidence="2" id="KW-1185">Reference proteome</keyword>
<reference evidence="1 2" key="1">
    <citation type="journal article" date="2021" name="Plant Biotechnol. J.">
        <title>Multi-omics assisted identification of the key and species-specific regulatory components of drought-tolerant mechanisms in Gossypium stocksii.</title>
        <authorList>
            <person name="Yu D."/>
            <person name="Ke L."/>
            <person name="Zhang D."/>
            <person name="Wu Y."/>
            <person name="Sun Y."/>
            <person name="Mei J."/>
            <person name="Sun J."/>
            <person name="Sun Y."/>
        </authorList>
    </citation>
    <scope>NUCLEOTIDE SEQUENCE [LARGE SCALE GENOMIC DNA]</scope>
    <source>
        <strain evidence="2">cv. E1</strain>
        <tissue evidence="1">Leaf</tissue>
    </source>
</reference>
<gene>
    <name evidence="1" type="ORF">J1N35_019482</name>
</gene>
<evidence type="ECO:0000313" key="2">
    <source>
        <dbReference type="Proteomes" id="UP000828251"/>
    </source>
</evidence>